<dbReference type="EMBL" id="SNRW01012832">
    <property type="protein sequence ID" value="KAA6373348.1"/>
    <property type="molecule type" value="Genomic_DNA"/>
</dbReference>
<organism evidence="1 2">
    <name type="scientific">Streblomastix strix</name>
    <dbReference type="NCBI Taxonomy" id="222440"/>
    <lineage>
        <taxon>Eukaryota</taxon>
        <taxon>Metamonada</taxon>
        <taxon>Preaxostyla</taxon>
        <taxon>Oxymonadida</taxon>
        <taxon>Streblomastigidae</taxon>
        <taxon>Streblomastix</taxon>
    </lineage>
</organism>
<evidence type="ECO:0008006" key="3">
    <source>
        <dbReference type="Google" id="ProtNLM"/>
    </source>
</evidence>
<dbReference type="AlphaFoldDB" id="A0A5J4USF4"/>
<proteinExistence type="predicted"/>
<protein>
    <recommendedName>
        <fullName evidence="3">SPRY domain-containing protein</fullName>
    </recommendedName>
</protein>
<sequence>MAEKGDDSQNDKNETTCSEQMQTLKDLLLRCASSPNEAEALVAQGVIPLLFNTLDKSDNKEQRILSGTLLSMISLSIAANKNEYLFSELAIHPLFVLNLLTPSVDNPAAVVLREAALSFTADQDKSKVLNQPGNINGYVFDRQSLIWAENILCSGVNQKIIEKDEQIQNELIKNKESITVSIKQQNTSSIPSIPPVPVFISSKEEKMRVLEFLTTILKKGRGLLQPFEPPQITSLRTTGDGSNERLARIYHRLREFSDDQSDFIMCPDGVTPDETVDEDVRFMAQTVMNLWHQRKIPPPISQPLRIPFNVAIPDKTLVSFQEENRIVVLKDGWRAISLLPVINKGIVQCKMIFSKNDASSFFGGIGIIDAKANITSNYAAHKLPQNKENVLYYSEGHIFCQTGDGQRGNMNYIAGQQVTIEVNMSIKTFTAHFFINGEEQPNYIYGIPDEIKFFGQLYYTNTSFTILSVLRMPTSSVKLQRNTRGIEFRKYE</sequence>
<evidence type="ECO:0000313" key="2">
    <source>
        <dbReference type="Proteomes" id="UP000324800"/>
    </source>
</evidence>
<gene>
    <name evidence="1" type="ORF">EZS28_031125</name>
</gene>
<reference evidence="1 2" key="1">
    <citation type="submission" date="2019-03" db="EMBL/GenBank/DDBJ databases">
        <title>Single cell metagenomics reveals metabolic interactions within the superorganism composed of flagellate Streblomastix strix and complex community of Bacteroidetes bacteria on its surface.</title>
        <authorList>
            <person name="Treitli S.C."/>
            <person name="Kolisko M."/>
            <person name="Husnik F."/>
            <person name="Keeling P."/>
            <person name="Hampl V."/>
        </authorList>
    </citation>
    <scope>NUCLEOTIDE SEQUENCE [LARGE SCALE GENOMIC DNA]</scope>
    <source>
        <strain evidence="1">ST1C</strain>
    </source>
</reference>
<dbReference type="Proteomes" id="UP000324800">
    <property type="component" value="Unassembled WGS sequence"/>
</dbReference>
<accession>A0A5J4USF4</accession>
<comment type="caution">
    <text evidence="1">The sequence shown here is derived from an EMBL/GenBank/DDBJ whole genome shotgun (WGS) entry which is preliminary data.</text>
</comment>
<evidence type="ECO:0000313" key="1">
    <source>
        <dbReference type="EMBL" id="KAA6373348.1"/>
    </source>
</evidence>
<name>A0A5J4USF4_9EUKA</name>